<dbReference type="CDD" id="cd00082">
    <property type="entry name" value="HisKA"/>
    <property type="match status" value="1"/>
</dbReference>
<evidence type="ECO:0000256" key="2">
    <source>
        <dbReference type="ARBA" id="ARBA00004370"/>
    </source>
</evidence>
<dbReference type="Pfam" id="PF02518">
    <property type="entry name" value="HATPase_c"/>
    <property type="match status" value="1"/>
</dbReference>
<dbReference type="InterPro" id="IPR036097">
    <property type="entry name" value="HisK_dim/P_sf"/>
</dbReference>
<dbReference type="EC" id="2.7.13.3" evidence="3"/>
<dbReference type="PANTHER" id="PTHR45436:SF16">
    <property type="entry name" value="HISTIDINE KINASE"/>
    <property type="match status" value="1"/>
</dbReference>
<dbReference type="InterPro" id="IPR003661">
    <property type="entry name" value="HisK_dim/P_dom"/>
</dbReference>
<keyword evidence="7 12" id="KW-0418">Kinase</keyword>
<gene>
    <name evidence="12" type="ORF">PCE31106_04358</name>
</gene>
<dbReference type="Gene3D" id="3.30.565.10">
    <property type="entry name" value="Histidine kinase-like ATPase, C-terminal domain"/>
    <property type="match status" value="1"/>
</dbReference>
<organism evidence="12 13">
    <name type="scientific">Pandoraea cepalis</name>
    <dbReference type="NCBI Taxonomy" id="2508294"/>
    <lineage>
        <taxon>Bacteria</taxon>
        <taxon>Pseudomonadati</taxon>
        <taxon>Pseudomonadota</taxon>
        <taxon>Betaproteobacteria</taxon>
        <taxon>Burkholderiales</taxon>
        <taxon>Burkholderiaceae</taxon>
        <taxon>Pandoraea</taxon>
    </lineage>
</organism>
<evidence type="ECO:0000256" key="4">
    <source>
        <dbReference type="ARBA" id="ARBA00022553"/>
    </source>
</evidence>
<evidence type="ECO:0000256" key="3">
    <source>
        <dbReference type="ARBA" id="ARBA00012438"/>
    </source>
</evidence>
<reference evidence="12 13" key="1">
    <citation type="submission" date="2019-08" db="EMBL/GenBank/DDBJ databases">
        <authorList>
            <person name="Peeters C."/>
        </authorList>
    </citation>
    <scope>NUCLEOTIDE SEQUENCE [LARGE SCALE GENOMIC DNA]</scope>
    <source>
        <strain evidence="12 13">LMG 31106</strain>
    </source>
</reference>
<feature type="transmembrane region" description="Helical" evidence="10">
    <location>
        <begin position="132"/>
        <end position="152"/>
    </location>
</feature>
<dbReference type="SUPFAM" id="SSF55874">
    <property type="entry name" value="ATPase domain of HSP90 chaperone/DNA topoisomerase II/histidine kinase"/>
    <property type="match status" value="1"/>
</dbReference>
<dbReference type="InterPro" id="IPR004358">
    <property type="entry name" value="Sig_transdc_His_kin-like_C"/>
</dbReference>
<evidence type="ECO:0000313" key="12">
    <source>
        <dbReference type="EMBL" id="VVE45365.1"/>
    </source>
</evidence>
<keyword evidence="8 10" id="KW-1133">Transmembrane helix</keyword>
<dbReference type="Gene3D" id="1.10.287.130">
    <property type="match status" value="1"/>
</dbReference>
<keyword evidence="5" id="KW-0808">Transferase</keyword>
<dbReference type="InterPro" id="IPR036890">
    <property type="entry name" value="HATPase_C_sf"/>
</dbReference>
<evidence type="ECO:0000256" key="8">
    <source>
        <dbReference type="ARBA" id="ARBA00022989"/>
    </source>
</evidence>
<proteinExistence type="predicted"/>
<evidence type="ECO:0000256" key="10">
    <source>
        <dbReference type="SAM" id="Phobius"/>
    </source>
</evidence>
<dbReference type="EMBL" id="CABPSL010000024">
    <property type="protein sequence ID" value="VVE45365.1"/>
    <property type="molecule type" value="Genomic_DNA"/>
</dbReference>
<evidence type="ECO:0000259" key="11">
    <source>
        <dbReference type="PROSITE" id="PS50109"/>
    </source>
</evidence>
<evidence type="ECO:0000256" key="5">
    <source>
        <dbReference type="ARBA" id="ARBA00022679"/>
    </source>
</evidence>
<dbReference type="SMART" id="SM00388">
    <property type="entry name" value="HisKA"/>
    <property type="match status" value="1"/>
</dbReference>
<dbReference type="AlphaFoldDB" id="A0A5E4YAP1"/>
<name>A0A5E4YAP1_9BURK</name>
<dbReference type="PANTHER" id="PTHR45436">
    <property type="entry name" value="SENSOR HISTIDINE KINASE YKOH"/>
    <property type="match status" value="1"/>
</dbReference>
<comment type="catalytic activity">
    <reaction evidence="1">
        <text>ATP + protein L-histidine = ADP + protein N-phospho-L-histidine.</text>
        <dbReference type="EC" id="2.7.13.3"/>
    </reaction>
</comment>
<protein>
    <recommendedName>
        <fullName evidence="3">histidine kinase</fullName>
        <ecNumber evidence="3">2.7.13.3</ecNumber>
    </recommendedName>
</protein>
<evidence type="ECO:0000256" key="1">
    <source>
        <dbReference type="ARBA" id="ARBA00000085"/>
    </source>
</evidence>
<dbReference type="GO" id="GO:0005886">
    <property type="term" value="C:plasma membrane"/>
    <property type="evidence" value="ECO:0007669"/>
    <property type="project" value="TreeGrafter"/>
</dbReference>
<dbReference type="OrthoDB" id="9121563at2"/>
<dbReference type="InterPro" id="IPR050428">
    <property type="entry name" value="TCS_sensor_his_kinase"/>
</dbReference>
<dbReference type="PROSITE" id="PS50109">
    <property type="entry name" value="HIS_KIN"/>
    <property type="match status" value="1"/>
</dbReference>
<keyword evidence="9 10" id="KW-0472">Membrane</keyword>
<dbReference type="SMART" id="SM00387">
    <property type="entry name" value="HATPase_c"/>
    <property type="match status" value="1"/>
</dbReference>
<evidence type="ECO:0000313" key="13">
    <source>
        <dbReference type="Proteomes" id="UP000384354"/>
    </source>
</evidence>
<dbReference type="PRINTS" id="PR00344">
    <property type="entry name" value="BCTRLSENSOR"/>
</dbReference>
<evidence type="ECO:0000256" key="9">
    <source>
        <dbReference type="ARBA" id="ARBA00023136"/>
    </source>
</evidence>
<keyword evidence="6 10" id="KW-0812">Transmembrane</keyword>
<evidence type="ECO:0000256" key="6">
    <source>
        <dbReference type="ARBA" id="ARBA00022692"/>
    </source>
</evidence>
<dbReference type="Pfam" id="PF00512">
    <property type="entry name" value="HisKA"/>
    <property type="match status" value="1"/>
</dbReference>
<dbReference type="SUPFAM" id="SSF47384">
    <property type="entry name" value="Homodimeric domain of signal transducing histidine kinase"/>
    <property type="match status" value="1"/>
</dbReference>
<dbReference type="RefSeq" id="WP_094068958.1">
    <property type="nucleotide sequence ID" value="NZ_CABPSL010000024.1"/>
</dbReference>
<dbReference type="InterPro" id="IPR003594">
    <property type="entry name" value="HATPase_dom"/>
</dbReference>
<keyword evidence="4" id="KW-0597">Phosphoprotein</keyword>
<dbReference type="InterPro" id="IPR005467">
    <property type="entry name" value="His_kinase_dom"/>
</dbReference>
<evidence type="ECO:0000256" key="7">
    <source>
        <dbReference type="ARBA" id="ARBA00022777"/>
    </source>
</evidence>
<dbReference type="GO" id="GO:0000155">
    <property type="term" value="F:phosphorelay sensor kinase activity"/>
    <property type="evidence" value="ECO:0007669"/>
    <property type="project" value="InterPro"/>
</dbReference>
<sequence length="423" mass="46576">MHLSLRKKVALAFSAVTIVLLVTQALGVRLLAEAQEERLITALIRDDIASVVRGYEAAPSTLPPLDDRLNGYLSAADSSSPALPTTVAQLPPGTHELIADGREIHVTIVPFNHVRLYRVYNFSVYEKHFKEVINALMATTGVFALVAIWLAFGLSGMLVRQVANLANQVTKLRQDSEPSIQSGEFDEQELIGLVDAFNDFHRRMADMVAREKEFTGNVSHELRTPLTAIKTSCELLDQAPGLDDRARARIAQIERAADHMRELVSALLLLAREETSSTTQPVALASLVTEVLHPFAERIRAKDIDLVVQVPMDLRVDINDAALTIVLSNLIENAVRYTDVGHIRLAWKDRRLCVEDSGSGIAKEAQPHIFDRLYRGDQAESVARGFGLGLAIVQKLCARYGWPVTVDSALGQGTRVSLRLPVV</sequence>
<dbReference type="Proteomes" id="UP000384354">
    <property type="component" value="Unassembled WGS sequence"/>
</dbReference>
<feature type="domain" description="Histidine kinase" evidence="11">
    <location>
        <begin position="217"/>
        <end position="423"/>
    </location>
</feature>
<comment type="subcellular location">
    <subcellularLocation>
        <location evidence="2">Membrane</location>
    </subcellularLocation>
</comment>
<accession>A0A5E4YAP1</accession>